<dbReference type="EMBL" id="MCFL01000259">
    <property type="protein sequence ID" value="ORZ29256.1"/>
    <property type="molecule type" value="Genomic_DNA"/>
</dbReference>
<accession>A0A1Y2H3Y1</accession>
<dbReference type="Proteomes" id="UP000193411">
    <property type="component" value="Unassembled WGS sequence"/>
</dbReference>
<name>A0A1Y2H3Y1_9FUNG</name>
<protein>
    <submittedName>
        <fullName evidence="2">Uncharacterized protein</fullName>
    </submittedName>
</protein>
<sequence length="303" mass="33069">MTNVFATRNPKPLNKTTDELEAWIAAHPRSLVVAVLDANTKEKLTTDGLTINGTTIRPTIRPTTHKPADRGNDRVHRPIDLVSLLSHMPIATTRGAIESAMDALGDGTKYTLQPMPEINLGARSLWRIEWANSAAGATANKNLRALKHVMVGNAWAMVSTNLGEMHKAVKALRTHSLVLNNLPRDTTDRTLRPTIAQIPGVNHSFVHFARGGEGLTRATVCLLLARRRRRGGPSATRLYEGQQAALVGAHAAPLQHVLAPRPPSIGLPDRHRPHTTQGHHGRCQQVPCWIDGGIRGLSAYIYL</sequence>
<evidence type="ECO:0000313" key="2">
    <source>
        <dbReference type="EMBL" id="ORZ29256.1"/>
    </source>
</evidence>
<proteinExistence type="predicted"/>
<reference evidence="2 3" key="1">
    <citation type="submission" date="2016-07" db="EMBL/GenBank/DDBJ databases">
        <title>Pervasive Adenine N6-methylation of Active Genes in Fungi.</title>
        <authorList>
            <consortium name="DOE Joint Genome Institute"/>
            <person name="Mondo S.J."/>
            <person name="Dannebaum R.O."/>
            <person name="Kuo R.C."/>
            <person name="Labutti K."/>
            <person name="Haridas S."/>
            <person name="Kuo A."/>
            <person name="Salamov A."/>
            <person name="Ahrendt S.R."/>
            <person name="Lipzen A."/>
            <person name="Sullivan W."/>
            <person name="Andreopoulos W.B."/>
            <person name="Clum A."/>
            <person name="Lindquist E."/>
            <person name="Daum C."/>
            <person name="Ramamoorthy G.K."/>
            <person name="Gryganskyi A."/>
            <person name="Culley D."/>
            <person name="Magnuson J.K."/>
            <person name="James T.Y."/>
            <person name="O'Malley M.A."/>
            <person name="Stajich J.E."/>
            <person name="Spatafora J.W."/>
            <person name="Visel A."/>
            <person name="Grigoriev I.V."/>
        </authorList>
    </citation>
    <scope>NUCLEOTIDE SEQUENCE [LARGE SCALE GENOMIC DNA]</scope>
    <source>
        <strain evidence="2 3">PL171</strain>
    </source>
</reference>
<keyword evidence="3" id="KW-1185">Reference proteome</keyword>
<organism evidence="2 3">
    <name type="scientific">Catenaria anguillulae PL171</name>
    <dbReference type="NCBI Taxonomy" id="765915"/>
    <lineage>
        <taxon>Eukaryota</taxon>
        <taxon>Fungi</taxon>
        <taxon>Fungi incertae sedis</taxon>
        <taxon>Blastocladiomycota</taxon>
        <taxon>Blastocladiomycetes</taxon>
        <taxon>Blastocladiales</taxon>
        <taxon>Catenariaceae</taxon>
        <taxon>Catenaria</taxon>
    </lineage>
</organism>
<feature type="region of interest" description="Disordered" evidence="1">
    <location>
        <begin position="55"/>
        <end position="74"/>
    </location>
</feature>
<gene>
    <name evidence="2" type="ORF">BCR44DRAFT_1141943</name>
</gene>
<dbReference type="AlphaFoldDB" id="A0A1Y2H3Y1"/>
<evidence type="ECO:0000313" key="3">
    <source>
        <dbReference type="Proteomes" id="UP000193411"/>
    </source>
</evidence>
<comment type="caution">
    <text evidence="2">The sequence shown here is derived from an EMBL/GenBank/DDBJ whole genome shotgun (WGS) entry which is preliminary data.</text>
</comment>
<evidence type="ECO:0000256" key="1">
    <source>
        <dbReference type="SAM" id="MobiDB-lite"/>
    </source>
</evidence>